<accession>A0A6A6ZGE2</accession>
<keyword evidence="1" id="KW-0732">Signal</keyword>
<dbReference type="AlphaFoldDB" id="A0A6A6ZGE2"/>
<sequence length="130" mass="13770">MQPRLSYTTLISVLAANVFAQQSTVQPTILPTSTPTLSSTASPSTSQDLALSSLSLRISSVSASIASVRSSSAIAPRCTGKYSWSFSSTLVTKSMAKFMSYMLILTCRCAVCSGTRWCCCAWCQSSSLNG</sequence>
<evidence type="ECO:0008006" key="4">
    <source>
        <dbReference type="Google" id="ProtNLM"/>
    </source>
</evidence>
<protein>
    <recommendedName>
        <fullName evidence="4">REJ domain-containing protein</fullName>
    </recommendedName>
</protein>
<proteinExistence type="predicted"/>
<organism evidence="2 3">
    <name type="scientific">Ophiobolus disseminans</name>
    <dbReference type="NCBI Taxonomy" id="1469910"/>
    <lineage>
        <taxon>Eukaryota</taxon>
        <taxon>Fungi</taxon>
        <taxon>Dikarya</taxon>
        <taxon>Ascomycota</taxon>
        <taxon>Pezizomycotina</taxon>
        <taxon>Dothideomycetes</taxon>
        <taxon>Pleosporomycetidae</taxon>
        <taxon>Pleosporales</taxon>
        <taxon>Pleosporineae</taxon>
        <taxon>Phaeosphaeriaceae</taxon>
        <taxon>Ophiobolus</taxon>
    </lineage>
</organism>
<dbReference type="Proteomes" id="UP000799424">
    <property type="component" value="Unassembled WGS sequence"/>
</dbReference>
<gene>
    <name evidence="2" type="ORF">CC86DRAFT_124726</name>
</gene>
<reference evidence="2" key="1">
    <citation type="journal article" date="2020" name="Stud. Mycol.">
        <title>101 Dothideomycetes genomes: a test case for predicting lifestyles and emergence of pathogens.</title>
        <authorList>
            <person name="Haridas S."/>
            <person name="Albert R."/>
            <person name="Binder M."/>
            <person name="Bloem J."/>
            <person name="Labutti K."/>
            <person name="Salamov A."/>
            <person name="Andreopoulos B."/>
            <person name="Baker S."/>
            <person name="Barry K."/>
            <person name="Bills G."/>
            <person name="Bluhm B."/>
            <person name="Cannon C."/>
            <person name="Castanera R."/>
            <person name="Culley D."/>
            <person name="Daum C."/>
            <person name="Ezra D."/>
            <person name="Gonzalez J."/>
            <person name="Henrissat B."/>
            <person name="Kuo A."/>
            <person name="Liang C."/>
            <person name="Lipzen A."/>
            <person name="Lutzoni F."/>
            <person name="Magnuson J."/>
            <person name="Mondo S."/>
            <person name="Nolan M."/>
            <person name="Ohm R."/>
            <person name="Pangilinan J."/>
            <person name="Park H.-J."/>
            <person name="Ramirez L."/>
            <person name="Alfaro M."/>
            <person name="Sun H."/>
            <person name="Tritt A."/>
            <person name="Yoshinaga Y."/>
            <person name="Zwiers L.-H."/>
            <person name="Turgeon B."/>
            <person name="Goodwin S."/>
            <person name="Spatafora J."/>
            <person name="Crous P."/>
            <person name="Grigoriev I."/>
        </authorList>
    </citation>
    <scope>NUCLEOTIDE SEQUENCE</scope>
    <source>
        <strain evidence="2">CBS 113818</strain>
    </source>
</reference>
<evidence type="ECO:0000256" key="1">
    <source>
        <dbReference type="SAM" id="SignalP"/>
    </source>
</evidence>
<keyword evidence="3" id="KW-1185">Reference proteome</keyword>
<evidence type="ECO:0000313" key="3">
    <source>
        <dbReference type="Proteomes" id="UP000799424"/>
    </source>
</evidence>
<feature type="chain" id="PRO_5025398140" description="REJ domain-containing protein" evidence="1">
    <location>
        <begin position="21"/>
        <end position="130"/>
    </location>
</feature>
<evidence type="ECO:0000313" key="2">
    <source>
        <dbReference type="EMBL" id="KAF2820056.1"/>
    </source>
</evidence>
<name>A0A6A6ZGE2_9PLEO</name>
<dbReference type="EMBL" id="MU006242">
    <property type="protein sequence ID" value="KAF2820056.1"/>
    <property type="molecule type" value="Genomic_DNA"/>
</dbReference>
<feature type="signal peptide" evidence="1">
    <location>
        <begin position="1"/>
        <end position="20"/>
    </location>
</feature>